<dbReference type="InterPro" id="IPR013783">
    <property type="entry name" value="Ig-like_fold"/>
</dbReference>
<evidence type="ECO:0000256" key="1">
    <source>
        <dbReference type="ARBA" id="ARBA00022737"/>
    </source>
</evidence>
<keyword evidence="4" id="KW-1185">Reference proteome</keyword>
<feature type="domain" description="Fibronectin type-III" evidence="2">
    <location>
        <begin position="70"/>
        <end position="160"/>
    </location>
</feature>
<dbReference type="Gene3D" id="2.60.40.10">
    <property type="entry name" value="Immunoglobulins"/>
    <property type="match status" value="2"/>
</dbReference>
<dbReference type="InterPro" id="IPR036116">
    <property type="entry name" value="FN3_sf"/>
</dbReference>
<dbReference type="InterPro" id="IPR050964">
    <property type="entry name" value="Striated_Muscle_Regulatory"/>
</dbReference>
<dbReference type="PANTHER" id="PTHR13817:SF173">
    <property type="entry name" value="FRAZZLED"/>
    <property type="match status" value="1"/>
</dbReference>
<evidence type="ECO:0000259" key="2">
    <source>
        <dbReference type="PROSITE" id="PS50853"/>
    </source>
</evidence>
<gene>
    <name evidence="3" type="ORF">XENOCAPTIV_002220</name>
</gene>
<accession>A0ABV0QQK7</accession>
<evidence type="ECO:0000313" key="4">
    <source>
        <dbReference type="Proteomes" id="UP001434883"/>
    </source>
</evidence>
<dbReference type="PROSITE" id="PS50853">
    <property type="entry name" value="FN3"/>
    <property type="match status" value="1"/>
</dbReference>
<protein>
    <recommendedName>
        <fullName evidence="2">Fibronectin type-III domain-containing protein</fullName>
    </recommendedName>
</protein>
<name>A0ABV0QQK7_9TELE</name>
<organism evidence="3 4">
    <name type="scientific">Xenoophorus captivus</name>
    <dbReference type="NCBI Taxonomy" id="1517983"/>
    <lineage>
        <taxon>Eukaryota</taxon>
        <taxon>Metazoa</taxon>
        <taxon>Chordata</taxon>
        <taxon>Craniata</taxon>
        <taxon>Vertebrata</taxon>
        <taxon>Euteleostomi</taxon>
        <taxon>Actinopterygii</taxon>
        <taxon>Neopterygii</taxon>
        <taxon>Teleostei</taxon>
        <taxon>Neoteleostei</taxon>
        <taxon>Acanthomorphata</taxon>
        <taxon>Ovalentaria</taxon>
        <taxon>Atherinomorphae</taxon>
        <taxon>Cyprinodontiformes</taxon>
        <taxon>Goodeidae</taxon>
        <taxon>Xenoophorus</taxon>
    </lineage>
</organism>
<dbReference type="EMBL" id="JAHRIN010018025">
    <property type="protein sequence ID" value="MEQ2197706.1"/>
    <property type="molecule type" value="Genomic_DNA"/>
</dbReference>
<dbReference type="SMART" id="SM00060">
    <property type="entry name" value="FN3"/>
    <property type="match status" value="2"/>
</dbReference>
<dbReference type="SUPFAM" id="SSF49265">
    <property type="entry name" value="Fibronectin type III"/>
    <property type="match status" value="1"/>
</dbReference>
<keyword evidence="1" id="KW-0677">Repeat</keyword>
<dbReference type="PRINTS" id="PR00014">
    <property type="entry name" value="FNTYPEIII"/>
</dbReference>
<dbReference type="CDD" id="cd00063">
    <property type="entry name" value="FN3"/>
    <property type="match status" value="2"/>
</dbReference>
<evidence type="ECO:0000313" key="3">
    <source>
        <dbReference type="EMBL" id="MEQ2197706.1"/>
    </source>
</evidence>
<dbReference type="Proteomes" id="UP001434883">
    <property type="component" value="Unassembled WGS sequence"/>
</dbReference>
<comment type="caution">
    <text evidence="3">The sequence shown here is derived from an EMBL/GenBank/DDBJ whole genome shotgun (WGS) entry which is preliminary data.</text>
</comment>
<sequence length="161" mass="17944">MFIVNYIEITGLFFPFRFRERVVNTSRPGEMQVTIQNLMPDTKYRFRVVAHNSHGQGESSAVLKVATQAEAPNLQTVSNTPTSVSLSWDKPLTGNGEILSYKLYYTDRSVGTEEDVDIDGQSYTMAGLKKNTEYSFRVVANNKHGPGVSTEDVIVRTLSDG</sequence>
<proteinExistence type="predicted"/>
<dbReference type="InterPro" id="IPR003961">
    <property type="entry name" value="FN3_dom"/>
</dbReference>
<dbReference type="Pfam" id="PF00041">
    <property type="entry name" value="fn3"/>
    <property type="match status" value="2"/>
</dbReference>
<reference evidence="3 4" key="1">
    <citation type="submission" date="2021-06" db="EMBL/GenBank/DDBJ databases">
        <authorList>
            <person name="Palmer J.M."/>
        </authorList>
    </citation>
    <scope>NUCLEOTIDE SEQUENCE [LARGE SCALE GENOMIC DNA]</scope>
    <source>
        <strain evidence="3 4">XC_2019</strain>
        <tissue evidence="3">Muscle</tissue>
    </source>
</reference>
<dbReference type="PANTHER" id="PTHR13817">
    <property type="entry name" value="TITIN"/>
    <property type="match status" value="1"/>
</dbReference>